<protein>
    <recommendedName>
        <fullName evidence="3 10">Cell division protein FtsX</fullName>
    </recommendedName>
</protein>
<dbReference type="InterPro" id="IPR040690">
    <property type="entry name" value="FtsX_ECD"/>
</dbReference>
<evidence type="ECO:0000259" key="12">
    <source>
        <dbReference type="Pfam" id="PF02687"/>
    </source>
</evidence>
<evidence type="ECO:0000256" key="3">
    <source>
        <dbReference type="ARBA" id="ARBA00021907"/>
    </source>
</evidence>
<evidence type="ECO:0000256" key="4">
    <source>
        <dbReference type="ARBA" id="ARBA00022475"/>
    </source>
</evidence>
<comment type="caution">
    <text evidence="14">The sequence shown here is derived from an EMBL/GenBank/DDBJ whole genome shotgun (WGS) entry which is preliminary data.</text>
</comment>
<gene>
    <name evidence="14" type="ORF">M2350_000161</name>
</gene>
<keyword evidence="7 11" id="KW-1133">Transmembrane helix</keyword>
<comment type="similarity">
    <text evidence="2 10">Belongs to the ABC-4 integral membrane protein family. FtsX subfamily.</text>
</comment>
<evidence type="ECO:0000313" key="15">
    <source>
        <dbReference type="Proteomes" id="UP001204798"/>
    </source>
</evidence>
<evidence type="ECO:0000256" key="2">
    <source>
        <dbReference type="ARBA" id="ARBA00007379"/>
    </source>
</evidence>
<accession>A0ABT2EIJ0</accession>
<dbReference type="Pfam" id="PF18075">
    <property type="entry name" value="FtsX_ECD"/>
    <property type="match status" value="1"/>
</dbReference>
<dbReference type="PANTHER" id="PTHR47755">
    <property type="entry name" value="CELL DIVISION PROTEIN FTSX"/>
    <property type="match status" value="1"/>
</dbReference>
<evidence type="ECO:0000256" key="10">
    <source>
        <dbReference type="PIRNR" id="PIRNR003097"/>
    </source>
</evidence>
<dbReference type="Pfam" id="PF02687">
    <property type="entry name" value="FtsX"/>
    <property type="match status" value="1"/>
</dbReference>
<evidence type="ECO:0000256" key="11">
    <source>
        <dbReference type="SAM" id="Phobius"/>
    </source>
</evidence>
<evidence type="ECO:0000256" key="6">
    <source>
        <dbReference type="ARBA" id="ARBA00022692"/>
    </source>
</evidence>
<comment type="subcellular location">
    <subcellularLocation>
        <location evidence="1">Cell membrane</location>
        <topology evidence="1">Multi-pass membrane protein</topology>
    </subcellularLocation>
</comment>
<reference evidence="14 15" key="1">
    <citation type="submission" date="2022-08" db="EMBL/GenBank/DDBJ databases">
        <title>Bacterial and archaeal communities from various locations to study Microbial Dark Matter (Phase II).</title>
        <authorList>
            <person name="Stepanauskas R."/>
        </authorList>
    </citation>
    <scope>NUCLEOTIDE SEQUENCE [LARGE SCALE GENOMIC DNA]</scope>
    <source>
        <strain evidence="14 15">PD1</strain>
    </source>
</reference>
<dbReference type="PANTHER" id="PTHR47755:SF1">
    <property type="entry name" value="CELL DIVISION PROTEIN FTSX"/>
    <property type="match status" value="1"/>
</dbReference>
<keyword evidence="6 11" id="KW-0812">Transmembrane</keyword>
<evidence type="ECO:0000256" key="9">
    <source>
        <dbReference type="ARBA" id="ARBA00023306"/>
    </source>
</evidence>
<feature type="domain" description="FtsX extracellular" evidence="13">
    <location>
        <begin position="63"/>
        <end position="153"/>
    </location>
</feature>
<dbReference type="InterPro" id="IPR004513">
    <property type="entry name" value="FtsX"/>
</dbReference>
<evidence type="ECO:0000313" key="14">
    <source>
        <dbReference type="EMBL" id="MCS3917764.1"/>
    </source>
</evidence>
<dbReference type="InterPro" id="IPR003838">
    <property type="entry name" value="ABC3_permease_C"/>
</dbReference>
<evidence type="ECO:0000256" key="5">
    <source>
        <dbReference type="ARBA" id="ARBA00022618"/>
    </source>
</evidence>
<dbReference type="PIRSF" id="PIRSF003097">
    <property type="entry name" value="FtsX"/>
    <property type="match status" value="1"/>
</dbReference>
<evidence type="ECO:0000256" key="8">
    <source>
        <dbReference type="ARBA" id="ARBA00023136"/>
    </source>
</evidence>
<dbReference type="Gene3D" id="3.30.70.3040">
    <property type="match status" value="1"/>
</dbReference>
<sequence length="307" mass="34253">MSWLSLLAFFFEEALVNLRRHGLVTVATVTTVAVTIGVWVLFALEARAWERLLIWEGQKLERICVFLKPEADEKAASELAEQVQKLPEVVQVRFVHKDEGLKKLQQMFGNAVPLRDLVGHNPLPHALEVTCRSPQEAAQCAAKIKKLPTVDEVTFPAVAVKRYVQMVKSIRWRNHVLSLLLAVIAFILIFNALRVSVYGRRNEIRIMQLVGATVWTVRGPLVVEGLLYGILGAISVLALTKLFLVIAPSTSHSAPYLTGLGSDWIDWRVLLQEIKLDGEFVSQVFLMGIGLSFLSALVAAVRLVREV</sequence>
<keyword evidence="5 10" id="KW-0132">Cell division</keyword>
<dbReference type="GO" id="GO:0051301">
    <property type="term" value="P:cell division"/>
    <property type="evidence" value="ECO:0007669"/>
    <property type="project" value="UniProtKB-KW"/>
</dbReference>
<feature type="transmembrane region" description="Helical" evidence="11">
    <location>
        <begin position="176"/>
        <end position="193"/>
    </location>
</feature>
<keyword evidence="9 10" id="KW-0131">Cell cycle</keyword>
<feature type="transmembrane region" description="Helical" evidence="11">
    <location>
        <begin position="284"/>
        <end position="304"/>
    </location>
</feature>
<feature type="transmembrane region" description="Helical" evidence="11">
    <location>
        <begin position="24"/>
        <end position="44"/>
    </location>
</feature>
<feature type="domain" description="ABC3 transporter permease C-terminal" evidence="12">
    <location>
        <begin position="176"/>
        <end position="305"/>
    </location>
</feature>
<dbReference type="RefSeq" id="WP_259092263.1">
    <property type="nucleotide sequence ID" value="NZ_CP130454.1"/>
</dbReference>
<dbReference type="Proteomes" id="UP001204798">
    <property type="component" value="Unassembled WGS sequence"/>
</dbReference>
<dbReference type="EMBL" id="JANUCP010000001">
    <property type="protein sequence ID" value="MCS3917764.1"/>
    <property type="molecule type" value="Genomic_DNA"/>
</dbReference>
<proteinExistence type="inferred from homology"/>
<keyword evidence="8 10" id="KW-0472">Membrane</keyword>
<keyword evidence="4 10" id="KW-1003">Cell membrane</keyword>
<organism evidence="14 15">
    <name type="scientific">Candidatus Fervidibacter sacchari</name>
    <dbReference type="NCBI Taxonomy" id="1448929"/>
    <lineage>
        <taxon>Bacteria</taxon>
        <taxon>Candidatus Fervidibacterota</taxon>
        <taxon>Candidatus Fervidibacter</taxon>
    </lineage>
</organism>
<feature type="transmembrane region" description="Helical" evidence="11">
    <location>
        <begin position="226"/>
        <end position="247"/>
    </location>
</feature>
<evidence type="ECO:0000259" key="13">
    <source>
        <dbReference type="Pfam" id="PF18075"/>
    </source>
</evidence>
<keyword evidence="15" id="KW-1185">Reference proteome</keyword>
<evidence type="ECO:0000256" key="7">
    <source>
        <dbReference type="ARBA" id="ARBA00022989"/>
    </source>
</evidence>
<evidence type="ECO:0000256" key="1">
    <source>
        <dbReference type="ARBA" id="ARBA00004651"/>
    </source>
</evidence>
<name>A0ABT2EIJ0_9BACT</name>